<dbReference type="Proteomes" id="UP000189733">
    <property type="component" value="Unassembled WGS sequence"/>
</dbReference>
<dbReference type="OrthoDB" id="5469454at2"/>
<evidence type="ECO:0000256" key="2">
    <source>
        <dbReference type="PROSITE-ProRule" id="PRU00169"/>
    </source>
</evidence>
<sequence length="384" mass="43303">MDSVEKKPKKKKAACTLLLSASPHHIQRDRSTLHRLGIENTVAQQEIGGALRFLQKNRVSLIICDESIGDSHGLHLVRALQKNTRLSKIPLVFSSTNVNPQAVLQAIASGAGGYLVRPYSMDNFKKQLRRAIEGKVTGDMRQKARKQTQPVQPAQMEEQDPSAPRQISRTARLQSYCRKGRKCLIEKEWNQAIVEFRKAIAIDDMFLPACEGLIEAWMNKENRAQTEKYICRTADIYRLNGEFEKAAKILKERRYIGKDEEALVESGCELVKNGDWEDAGEAFHRAEEKAPNPRSVHAKMARACQFTRRPEASAIQLAKALAKASGGRSAKECFHLIWGPSPRRARPRQRNKKAPSHNLSTGISDAWKVFCYTVQAFRQEAQST</sequence>
<dbReference type="InterPro" id="IPR019734">
    <property type="entry name" value="TPR_rpt"/>
</dbReference>
<dbReference type="SMART" id="SM00028">
    <property type="entry name" value="TPR"/>
    <property type="match status" value="2"/>
</dbReference>
<proteinExistence type="predicted"/>
<reference evidence="5 6" key="1">
    <citation type="submission" date="2017-02" db="EMBL/GenBank/DDBJ databases">
        <authorList>
            <person name="Peterson S.W."/>
        </authorList>
    </citation>
    <scope>NUCLEOTIDE SEQUENCE [LARGE SCALE GENOMIC DNA]</scope>
    <source>
        <strain evidence="5 6">DSM 18034</strain>
    </source>
</reference>
<dbReference type="PROSITE" id="PS50110">
    <property type="entry name" value="RESPONSE_REGULATORY"/>
    <property type="match status" value="1"/>
</dbReference>
<dbReference type="AlphaFoldDB" id="A0A1T4VWE9"/>
<evidence type="ECO:0000256" key="3">
    <source>
        <dbReference type="SAM" id="MobiDB-lite"/>
    </source>
</evidence>
<organism evidence="5 6">
    <name type="scientific">Desulfobaculum bizertense DSM 18034</name>
    <dbReference type="NCBI Taxonomy" id="1121442"/>
    <lineage>
        <taxon>Bacteria</taxon>
        <taxon>Pseudomonadati</taxon>
        <taxon>Thermodesulfobacteriota</taxon>
        <taxon>Desulfovibrionia</taxon>
        <taxon>Desulfovibrionales</taxon>
        <taxon>Desulfovibrionaceae</taxon>
        <taxon>Desulfobaculum</taxon>
    </lineage>
</organism>
<evidence type="ECO:0000256" key="1">
    <source>
        <dbReference type="ARBA" id="ARBA00022553"/>
    </source>
</evidence>
<dbReference type="InterPro" id="IPR001789">
    <property type="entry name" value="Sig_transdc_resp-reg_receiver"/>
</dbReference>
<name>A0A1T4VWE9_9BACT</name>
<protein>
    <submittedName>
        <fullName evidence="5">DNA-binding response regulator, NarL/FixJ family, contains REC and HTH domains</fullName>
    </submittedName>
</protein>
<keyword evidence="5" id="KW-0238">DNA-binding</keyword>
<dbReference type="RefSeq" id="WP_159445920.1">
    <property type="nucleotide sequence ID" value="NZ_FUYA01000003.1"/>
</dbReference>
<dbReference type="PANTHER" id="PTHR44591:SF3">
    <property type="entry name" value="RESPONSE REGULATORY DOMAIN-CONTAINING PROTEIN"/>
    <property type="match status" value="1"/>
</dbReference>
<dbReference type="GO" id="GO:0003677">
    <property type="term" value="F:DNA binding"/>
    <property type="evidence" value="ECO:0007669"/>
    <property type="project" value="UniProtKB-KW"/>
</dbReference>
<dbReference type="PANTHER" id="PTHR44591">
    <property type="entry name" value="STRESS RESPONSE REGULATOR PROTEIN 1"/>
    <property type="match status" value="1"/>
</dbReference>
<dbReference type="STRING" id="1121442.SAMN02745702_01048"/>
<feature type="region of interest" description="Disordered" evidence="3">
    <location>
        <begin position="340"/>
        <end position="359"/>
    </location>
</feature>
<dbReference type="SUPFAM" id="SSF48452">
    <property type="entry name" value="TPR-like"/>
    <property type="match status" value="1"/>
</dbReference>
<feature type="compositionally biased region" description="Basic residues" evidence="3">
    <location>
        <begin position="343"/>
        <end position="355"/>
    </location>
</feature>
<dbReference type="InterPro" id="IPR050595">
    <property type="entry name" value="Bact_response_regulator"/>
</dbReference>
<feature type="region of interest" description="Disordered" evidence="3">
    <location>
        <begin position="137"/>
        <end position="168"/>
    </location>
</feature>
<dbReference type="Gene3D" id="1.25.40.10">
    <property type="entry name" value="Tetratricopeptide repeat domain"/>
    <property type="match status" value="1"/>
</dbReference>
<dbReference type="Gene3D" id="3.40.50.2300">
    <property type="match status" value="1"/>
</dbReference>
<evidence type="ECO:0000259" key="4">
    <source>
        <dbReference type="PROSITE" id="PS50110"/>
    </source>
</evidence>
<feature type="modified residue" description="4-aspartylphosphate" evidence="2">
    <location>
        <position position="65"/>
    </location>
</feature>
<dbReference type="SUPFAM" id="SSF52172">
    <property type="entry name" value="CheY-like"/>
    <property type="match status" value="1"/>
</dbReference>
<dbReference type="EMBL" id="FUYA01000003">
    <property type="protein sequence ID" value="SKA69155.1"/>
    <property type="molecule type" value="Genomic_DNA"/>
</dbReference>
<keyword evidence="1 2" id="KW-0597">Phosphoprotein</keyword>
<dbReference type="InterPro" id="IPR011006">
    <property type="entry name" value="CheY-like_superfamily"/>
</dbReference>
<keyword evidence="6" id="KW-1185">Reference proteome</keyword>
<dbReference type="Pfam" id="PF00072">
    <property type="entry name" value="Response_reg"/>
    <property type="match status" value="1"/>
</dbReference>
<evidence type="ECO:0000313" key="5">
    <source>
        <dbReference type="EMBL" id="SKA69155.1"/>
    </source>
</evidence>
<dbReference type="GO" id="GO:0000160">
    <property type="term" value="P:phosphorelay signal transduction system"/>
    <property type="evidence" value="ECO:0007669"/>
    <property type="project" value="InterPro"/>
</dbReference>
<gene>
    <name evidence="5" type="ORF">SAMN02745702_01048</name>
</gene>
<dbReference type="InterPro" id="IPR011990">
    <property type="entry name" value="TPR-like_helical_dom_sf"/>
</dbReference>
<accession>A0A1T4VWE9</accession>
<feature type="domain" description="Response regulatory" evidence="4">
    <location>
        <begin position="15"/>
        <end position="132"/>
    </location>
</feature>
<evidence type="ECO:0000313" key="6">
    <source>
        <dbReference type="Proteomes" id="UP000189733"/>
    </source>
</evidence>